<gene>
    <name evidence="13" type="primary">LOC117652189</name>
</gene>
<dbReference type="InterPro" id="IPR014758">
    <property type="entry name" value="Met-tRNA_synth"/>
</dbReference>
<evidence type="ECO:0000313" key="13">
    <source>
        <dbReference type="RefSeq" id="XP_034252808.1"/>
    </source>
</evidence>
<dbReference type="InterPro" id="IPR014729">
    <property type="entry name" value="Rossmann-like_a/b/a_fold"/>
</dbReference>
<evidence type="ECO:0000256" key="5">
    <source>
        <dbReference type="ARBA" id="ARBA00022917"/>
    </source>
</evidence>
<dbReference type="OrthoDB" id="24670at2759"/>
<dbReference type="GO" id="GO:0005524">
    <property type="term" value="F:ATP binding"/>
    <property type="evidence" value="ECO:0007669"/>
    <property type="project" value="UniProtKB-KW"/>
</dbReference>
<keyword evidence="6 10" id="KW-0030">Aminoacyl-tRNA synthetase</keyword>
<dbReference type="Pfam" id="PF09334">
    <property type="entry name" value="tRNA-synt_1g"/>
    <property type="match status" value="1"/>
</dbReference>
<comment type="similarity">
    <text evidence="10">Belongs to the class-I aminoacyl-tRNA synthetase family.</text>
</comment>
<evidence type="ECO:0000256" key="8">
    <source>
        <dbReference type="ARBA" id="ARBA00030331"/>
    </source>
</evidence>
<dbReference type="CDD" id="cd00814">
    <property type="entry name" value="MetRS_core"/>
    <property type="match status" value="1"/>
</dbReference>
<evidence type="ECO:0000259" key="11">
    <source>
        <dbReference type="Pfam" id="PF09334"/>
    </source>
</evidence>
<keyword evidence="3 10" id="KW-0547">Nucleotide-binding</keyword>
<keyword evidence="5 10" id="KW-0648">Protein biosynthesis</keyword>
<dbReference type="InterPro" id="IPR015413">
    <property type="entry name" value="Methionyl/Leucyl_tRNA_Synth"/>
</dbReference>
<dbReference type="FunFam" id="2.170.220.10:FF:000001">
    <property type="entry name" value="methionine--tRNA ligase, mitochondrial"/>
    <property type="match status" value="1"/>
</dbReference>
<dbReference type="NCBIfam" id="TIGR00398">
    <property type="entry name" value="metG"/>
    <property type="match status" value="1"/>
</dbReference>
<dbReference type="FunCoup" id="A0A6P9A4G9">
    <property type="interactions" value="1297"/>
</dbReference>
<dbReference type="CTD" id="41733"/>
<evidence type="ECO:0000256" key="1">
    <source>
        <dbReference type="ARBA" id="ARBA00012838"/>
    </source>
</evidence>
<dbReference type="GO" id="GO:0004825">
    <property type="term" value="F:methionine-tRNA ligase activity"/>
    <property type="evidence" value="ECO:0007669"/>
    <property type="project" value="UniProtKB-EC"/>
</dbReference>
<evidence type="ECO:0000256" key="6">
    <source>
        <dbReference type="ARBA" id="ARBA00023146"/>
    </source>
</evidence>
<dbReference type="InterPro" id="IPR033911">
    <property type="entry name" value="MetRS_core"/>
</dbReference>
<evidence type="ECO:0000256" key="2">
    <source>
        <dbReference type="ARBA" id="ARBA00022598"/>
    </source>
</evidence>
<feature type="domain" description="Methionyl/Leucyl tRNA synthetase" evidence="11">
    <location>
        <begin position="30"/>
        <end position="395"/>
    </location>
</feature>
<evidence type="ECO:0000256" key="4">
    <source>
        <dbReference type="ARBA" id="ARBA00022840"/>
    </source>
</evidence>
<dbReference type="InterPro" id="IPR023457">
    <property type="entry name" value="Met-tRNA_synth_2"/>
</dbReference>
<dbReference type="SUPFAM" id="SSF47323">
    <property type="entry name" value="Anticodon-binding domain of a subclass of class I aminoacyl-tRNA synthetases"/>
    <property type="match status" value="1"/>
</dbReference>
<dbReference type="Gene3D" id="2.170.220.10">
    <property type="match status" value="1"/>
</dbReference>
<dbReference type="Gene3D" id="3.40.50.620">
    <property type="entry name" value="HUPs"/>
    <property type="match status" value="1"/>
</dbReference>
<dbReference type="GO" id="GO:0006431">
    <property type="term" value="P:methionyl-tRNA aminoacylation"/>
    <property type="evidence" value="ECO:0007669"/>
    <property type="project" value="InterPro"/>
</dbReference>
<organism evidence="13">
    <name type="scientific">Thrips palmi</name>
    <name type="common">Melon thrips</name>
    <dbReference type="NCBI Taxonomy" id="161013"/>
    <lineage>
        <taxon>Eukaryota</taxon>
        <taxon>Metazoa</taxon>
        <taxon>Ecdysozoa</taxon>
        <taxon>Arthropoda</taxon>
        <taxon>Hexapoda</taxon>
        <taxon>Insecta</taxon>
        <taxon>Pterygota</taxon>
        <taxon>Neoptera</taxon>
        <taxon>Paraneoptera</taxon>
        <taxon>Thysanoptera</taxon>
        <taxon>Terebrantia</taxon>
        <taxon>Thripoidea</taxon>
        <taxon>Thripidae</taxon>
        <taxon>Thrips</taxon>
    </lineage>
</organism>
<dbReference type="GO" id="GO:0005739">
    <property type="term" value="C:mitochondrion"/>
    <property type="evidence" value="ECO:0007669"/>
    <property type="project" value="UniProtKB-ARBA"/>
</dbReference>
<dbReference type="InParanoid" id="A0A6P9A4G9"/>
<dbReference type="PRINTS" id="PR01041">
    <property type="entry name" value="TRNASYNTHMET"/>
</dbReference>
<comment type="catalytic activity">
    <reaction evidence="9">
        <text>tRNA(Met) + L-methionine + ATP = L-methionyl-tRNA(Met) + AMP + diphosphate</text>
        <dbReference type="Rhea" id="RHEA:13481"/>
        <dbReference type="Rhea" id="RHEA-COMP:9667"/>
        <dbReference type="Rhea" id="RHEA-COMP:9698"/>
        <dbReference type="ChEBI" id="CHEBI:30616"/>
        <dbReference type="ChEBI" id="CHEBI:33019"/>
        <dbReference type="ChEBI" id="CHEBI:57844"/>
        <dbReference type="ChEBI" id="CHEBI:78442"/>
        <dbReference type="ChEBI" id="CHEBI:78530"/>
        <dbReference type="ChEBI" id="CHEBI:456215"/>
        <dbReference type="EC" id="6.1.1.10"/>
    </reaction>
</comment>
<dbReference type="Proteomes" id="UP000515158">
    <property type="component" value="Unplaced"/>
</dbReference>
<keyword evidence="4 10" id="KW-0067">ATP-binding</keyword>
<proteinExistence type="inferred from homology"/>
<accession>A0A6P9A4G9</accession>
<reference evidence="13" key="1">
    <citation type="submission" date="2025-08" db="UniProtKB">
        <authorList>
            <consortium name="RefSeq"/>
        </authorList>
    </citation>
    <scope>IDENTIFICATION</scope>
    <source>
        <tissue evidence="13">Total insect</tissue>
    </source>
</reference>
<evidence type="ECO:0000256" key="9">
    <source>
        <dbReference type="ARBA" id="ARBA00047364"/>
    </source>
</evidence>
<dbReference type="Gene3D" id="1.10.730.10">
    <property type="entry name" value="Isoleucyl-tRNA Synthetase, Domain 1"/>
    <property type="match status" value="1"/>
</dbReference>
<evidence type="ECO:0000256" key="3">
    <source>
        <dbReference type="ARBA" id="ARBA00022741"/>
    </source>
</evidence>
<dbReference type="InterPro" id="IPR009080">
    <property type="entry name" value="tRNAsynth_Ia_anticodon-bd"/>
</dbReference>
<evidence type="ECO:0000313" key="12">
    <source>
        <dbReference type="Proteomes" id="UP000515158"/>
    </source>
</evidence>
<dbReference type="SUPFAM" id="SSF52374">
    <property type="entry name" value="Nucleotidylyl transferase"/>
    <property type="match status" value="1"/>
</dbReference>
<evidence type="ECO:0000256" key="10">
    <source>
        <dbReference type="RuleBase" id="RU363039"/>
    </source>
</evidence>
<protein>
    <recommendedName>
        <fullName evidence="7">Methionine--tRNA ligase, mitochondrial</fullName>
        <ecNumber evidence="1">6.1.1.10</ecNumber>
    </recommendedName>
    <alternativeName>
        <fullName evidence="8">Mitochondrial methionyl-tRNA synthetase</fullName>
    </alternativeName>
</protein>
<keyword evidence="12" id="KW-1185">Reference proteome</keyword>
<keyword evidence="2 10" id="KW-0436">Ligase</keyword>
<evidence type="ECO:0000256" key="7">
    <source>
        <dbReference type="ARBA" id="ARBA00026124"/>
    </source>
</evidence>
<dbReference type="PANTHER" id="PTHR43326:SF1">
    <property type="entry name" value="METHIONINE--TRNA LIGASE, MITOCHONDRIAL"/>
    <property type="match status" value="1"/>
</dbReference>
<name>A0A6P9A4G9_THRPL</name>
<sequence length="578" mass="65018">MPVTSHLMRFPFKCIAKSFHSSCRSKRKFTVTTPIFYCNAGPHIGHLYTAVLADAATRFHNLLGERDSCFVTGTDEHGTKIFQAATANKMSPKDYCDKISSEYRQLFAESEIGYTHFIRTTQDDHIQAVNSFWKCLNDGNFIYKGSYSGWYCVADEAFLTDAQVKEGSAQGDGHKISIDSGQPVEWTTEENFMFRLSSFKSDLLYWLQKENVVKPENFHRALVKWLEENDLEDLSVSRPASRVPWGLPVPDNPNHTIYVWLDALVNYLTAAGYPNSQNFTSNWPPTVQILGKDILKFHGIYWPAFLMAAGLEPPHQLLVHSHWTVDSEKMSKSRGNVVSPPSPTRGDSLQELLAMRYFLLRTGTPQKDNNFSKELMISVANTELMGAIGNLLSRCTAVALNPKQEYPPHEDRVPSIEEWSLLSSAVEKLPGLVRSHYSDCNFYLGVVETLKVIDLANQFFTHMEPWKFSKEQLAAGVQNPILHVTMEALRVCGIALQPIIPSLASTLLSRLGVPDNCRMWQDMENVSWKGGPSATGYKLGLGNIKLFERVGESPLLTAQAKVNSKNVQTKKKKKVLEV</sequence>
<dbReference type="PANTHER" id="PTHR43326">
    <property type="entry name" value="METHIONYL-TRNA SYNTHETASE"/>
    <property type="match status" value="1"/>
</dbReference>
<dbReference type="KEGG" id="tpal:117652189"/>
<dbReference type="AlphaFoldDB" id="A0A6P9A4G9"/>
<dbReference type="RefSeq" id="XP_034252808.1">
    <property type="nucleotide sequence ID" value="XM_034396917.1"/>
</dbReference>
<dbReference type="EC" id="6.1.1.10" evidence="1"/>
<dbReference type="GeneID" id="117652189"/>